<feature type="domain" description="HpcH/HpaI aldolase/citrate lyase" evidence="4">
    <location>
        <begin position="25"/>
        <end position="210"/>
    </location>
</feature>
<sequence length="252" mass="27423">MIRENPVKAKLIQGQASSLVGGLYTPEIVEFIGQFGFEGILIDTEHAPTDWQMISHMCMASDLWGMAPIVRVNHNEPHLISRTLDVGASGIIVPHTNTVQDVKQAVEAAKYYPLGSRGTSNTRHTYGHSLTDYYRLANEQVLVIGLLEELQAIENLDALLAIDGMDVFLIGPGDLAQTMGLPGQMTHPKVLEVVESAVKKISKAGKIAGTTGDIGNIKSKYDLGVRLFLTNWGPWIKTGANTYLEIAKTLGQ</sequence>
<dbReference type="AlphaFoldDB" id="A0A381VKW4"/>
<accession>A0A381VKW4</accession>
<dbReference type="InterPro" id="IPR005000">
    <property type="entry name" value="Aldolase/citrate-lyase_domain"/>
</dbReference>
<dbReference type="GO" id="GO:0005737">
    <property type="term" value="C:cytoplasm"/>
    <property type="evidence" value="ECO:0007669"/>
    <property type="project" value="TreeGrafter"/>
</dbReference>
<evidence type="ECO:0000259" key="4">
    <source>
        <dbReference type="Pfam" id="PF03328"/>
    </source>
</evidence>
<dbReference type="Gene3D" id="3.20.20.60">
    <property type="entry name" value="Phosphoenolpyruvate-binding domains"/>
    <property type="match status" value="1"/>
</dbReference>
<evidence type="ECO:0000256" key="2">
    <source>
        <dbReference type="ARBA" id="ARBA00022723"/>
    </source>
</evidence>
<gene>
    <name evidence="5" type="ORF">METZ01_LOCUS93151</name>
</gene>
<dbReference type="Pfam" id="PF03328">
    <property type="entry name" value="HpcH_HpaI"/>
    <property type="match status" value="1"/>
</dbReference>
<dbReference type="GO" id="GO:0046872">
    <property type="term" value="F:metal ion binding"/>
    <property type="evidence" value="ECO:0007669"/>
    <property type="project" value="UniProtKB-KW"/>
</dbReference>
<evidence type="ECO:0000256" key="3">
    <source>
        <dbReference type="ARBA" id="ARBA00023239"/>
    </source>
</evidence>
<dbReference type="InterPro" id="IPR050251">
    <property type="entry name" value="HpcH-HpaI_aldolase"/>
</dbReference>
<keyword evidence="2" id="KW-0479">Metal-binding</keyword>
<proteinExistence type="inferred from homology"/>
<reference evidence="5" key="1">
    <citation type="submission" date="2018-05" db="EMBL/GenBank/DDBJ databases">
        <authorList>
            <person name="Lanie J.A."/>
            <person name="Ng W.-L."/>
            <person name="Kazmierczak K.M."/>
            <person name="Andrzejewski T.M."/>
            <person name="Davidsen T.M."/>
            <person name="Wayne K.J."/>
            <person name="Tettelin H."/>
            <person name="Glass J.I."/>
            <person name="Rusch D."/>
            <person name="Podicherti R."/>
            <person name="Tsui H.-C.T."/>
            <person name="Winkler M.E."/>
        </authorList>
    </citation>
    <scope>NUCLEOTIDE SEQUENCE</scope>
</reference>
<keyword evidence="3" id="KW-0456">Lyase</keyword>
<dbReference type="GO" id="GO:0016832">
    <property type="term" value="F:aldehyde-lyase activity"/>
    <property type="evidence" value="ECO:0007669"/>
    <property type="project" value="TreeGrafter"/>
</dbReference>
<dbReference type="PANTHER" id="PTHR30502">
    <property type="entry name" value="2-KETO-3-DEOXY-L-RHAMNONATE ALDOLASE"/>
    <property type="match status" value="1"/>
</dbReference>
<organism evidence="5">
    <name type="scientific">marine metagenome</name>
    <dbReference type="NCBI Taxonomy" id="408172"/>
    <lineage>
        <taxon>unclassified sequences</taxon>
        <taxon>metagenomes</taxon>
        <taxon>ecological metagenomes</taxon>
    </lineage>
</organism>
<dbReference type="InterPro" id="IPR040442">
    <property type="entry name" value="Pyrv_kinase-like_dom_sf"/>
</dbReference>
<evidence type="ECO:0000256" key="1">
    <source>
        <dbReference type="ARBA" id="ARBA00005568"/>
    </source>
</evidence>
<dbReference type="InterPro" id="IPR015813">
    <property type="entry name" value="Pyrv/PenolPyrv_kinase-like_dom"/>
</dbReference>
<dbReference type="SUPFAM" id="SSF51621">
    <property type="entry name" value="Phosphoenolpyruvate/pyruvate domain"/>
    <property type="match status" value="1"/>
</dbReference>
<comment type="similarity">
    <text evidence="1">Belongs to the HpcH/HpaI aldolase family.</text>
</comment>
<dbReference type="PANTHER" id="PTHR30502:SF0">
    <property type="entry name" value="PHOSPHOENOLPYRUVATE CARBOXYLASE FAMILY PROTEIN"/>
    <property type="match status" value="1"/>
</dbReference>
<protein>
    <recommendedName>
        <fullName evidence="4">HpcH/HpaI aldolase/citrate lyase domain-containing protein</fullName>
    </recommendedName>
</protein>
<dbReference type="EMBL" id="UINC01008967">
    <property type="protein sequence ID" value="SVA40297.1"/>
    <property type="molecule type" value="Genomic_DNA"/>
</dbReference>
<name>A0A381VKW4_9ZZZZ</name>
<evidence type="ECO:0000313" key="5">
    <source>
        <dbReference type="EMBL" id="SVA40297.1"/>
    </source>
</evidence>